<protein>
    <submittedName>
        <fullName evidence="9">(spotted green pufferfish) hypothetical protein</fullName>
    </submittedName>
</protein>
<name>Q4RGE1_TETNG</name>
<dbReference type="AlphaFoldDB" id="Q4RGE1"/>
<dbReference type="GO" id="GO:0016773">
    <property type="term" value="F:phosphotransferase activity, alcohol group as acceptor"/>
    <property type="evidence" value="ECO:0007669"/>
    <property type="project" value="TreeGrafter"/>
</dbReference>
<dbReference type="EMBL" id="CAAE01015100">
    <property type="protein sequence ID" value="CAG12541.1"/>
    <property type="molecule type" value="Genomic_DNA"/>
</dbReference>
<feature type="non-terminal residue" evidence="9">
    <location>
        <position position="300"/>
    </location>
</feature>
<feature type="binding site" evidence="6">
    <location>
        <position position="19"/>
    </location>
    <ligand>
        <name>ATP</name>
        <dbReference type="ChEBI" id="CHEBI:30616"/>
    </ligand>
</feature>
<keyword evidence="7" id="KW-0464">Manganese</keyword>
<dbReference type="PANTHER" id="PTHR12450:SF25">
    <property type="entry name" value="FAM20 C-TERMINAL DOMAIN-CONTAINING PROTEIN"/>
    <property type="match status" value="1"/>
</dbReference>
<dbReference type="GO" id="GO:0005524">
    <property type="term" value="F:ATP binding"/>
    <property type="evidence" value="ECO:0007669"/>
    <property type="project" value="UniProtKB-KW"/>
</dbReference>
<dbReference type="GO" id="GO:0005794">
    <property type="term" value="C:Golgi apparatus"/>
    <property type="evidence" value="ECO:0007669"/>
    <property type="project" value="UniProtKB-SubCell"/>
</dbReference>
<dbReference type="GO" id="GO:0046872">
    <property type="term" value="F:metal ion binding"/>
    <property type="evidence" value="ECO:0007669"/>
    <property type="project" value="UniProtKB-KW"/>
</dbReference>
<dbReference type="InterPro" id="IPR009581">
    <property type="entry name" value="FAM20_C"/>
</dbReference>
<sequence>RQERDEETNSNLYYFSDFERHNAEIAAFHLDRILGYRRIPPAVGRLVDVVKEIKNVTTDRKLARTFYTSPGADHSLPMSHFGVTVGSVCFYGQCSYYCSMEHAVCGRPTVLEASLAVMLPDVSLATRKSWRSPWRRSYSRSKLAKWETQPNYCATVKTTPPYDEGTRLVDFMDMVILDFLMSRFFTVGSTASLPLGLGVVKADSYNTHQQLLLHIEYAKKPSQNSEPIYLHMAHQQELKKALSQSKSILEKLGRFAALINQMTVQSLVTVFQNDVTSFYVWKVTRAFLVSILKIKEASVV</sequence>
<comment type="similarity">
    <text evidence="2">Belongs to the FAM20 family.</text>
</comment>
<evidence type="ECO:0000259" key="8">
    <source>
        <dbReference type="Pfam" id="PF06702"/>
    </source>
</evidence>
<feature type="binding site" evidence="6">
    <location>
        <begin position="116"/>
        <end position="119"/>
    </location>
    <ligand>
        <name>ATP</name>
        <dbReference type="ChEBI" id="CHEBI:30616"/>
    </ligand>
</feature>
<keyword evidence="3" id="KW-0333">Golgi apparatus</keyword>
<comment type="subcellular location">
    <subcellularLocation>
        <location evidence="1">Golgi apparatus</location>
    </subcellularLocation>
</comment>
<dbReference type="Pfam" id="PF06702">
    <property type="entry name" value="Fam20C"/>
    <property type="match status" value="1"/>
</dbReference>
<comment type="cofactor">
    <cofactor evidence="7">
        <name>Mn(2+)</name>
        <dbReference type="ChEBI" id="CHEBI:29035"/>
    </cofactor>
</comment>
<keyword evidence="4" id="KW-1015">Disulfide bond</keyword>
<evidence type="ECO:0000256" key="1">
    <source>
        <dbReference type="ARBA" id="ARBA00004555"/>
    </source>
</evidence>
<comment type="caution">
    <text evidence="9">The sequence shown here is derived from an EMBL/GenBank/DDBJ whole genome shotgun (WGS) entry which is preliminary data.</text>
</comment>
<feature type="domain" description="FAM20 C-terminal" evidence="8">
    <location>
        <begin position="85"/>
        <end position="183"/>
    </location>
</feature>
<organism evidence="9">
    <name type="scientific">Tetraodon nigroviridis</name>
    <name type="common">Spotted green pufferfish</name>
    <name type="synonym">Chelonodon nigroviridis</name>
    <dbReference type="NCBI Taxonomy" id="99883"/>
    <lineage>
        <taxon>Eukaryota</taxon>
        <taxon>Metazoa</taxon>
        <taxon>Chordata</taxon>
        <taxon>Craniata</taxon>
        <taxon>Vertebrata</taxon>
        <taxon>Euteleostomi</taxon>
        <taxon>Actinopterygii</taxon>
        <taxon>Neopterygii</taxon>
        <taxon>Teleostei</taxon>
        <taxon>Neoteleostei</taxon>
        <taxon>Acanthomorphata</taxon>
        <taxon>Eupercaria</taxon>
        <taxon>Tetraodontiformes</taxon>
        <taxon>Tetradontoidea</taxon>
        <taxon>Tetraodontidae</taxon>
        <taxon>Tetraodon</taxon>
    </lineage>
</organism>
<proteinExistence type="inferred from homology"/>
<evidence type="ECO:0000256" key="4">
    <source>
        <dbReference type="ARBA" id="ARBA00023157"/>
    </source>
</evidence>
<dbReference type="OrthoDB" id="8583677at2759"/>
<reference evidence="9" key="2">
    <citation type="submission" date="2004-02" db="EMBL/GenBank/DDBJ databases">
        <authorList>
            <consortium name="Genoscope"/>
            <consortium name="Whitehead Institute Centre for Genome Research"/>
        </authorList>
    </citation>
    <scope>NUCLEOTIDE SEQUENCE</scope>
</reference>
<keyword evidence="6" id="KW-0547">Nucleotide-binding</keyword>
<dbReference type="GO" id="GO:0070166">
    <property type="term" value="P:enamel mineralization"/>
    <property type="evidence" value="ECO:0007669"/>
    <property type="project" value="TreeGrafter"/>
</dbReference>
<reference evidence="9" key="1">
    <citation type="journal article" date="2004" name="Nature">
        <title>Genome duplication in the teleost fish Tetraodon nigroviridis reveals the early vertebrate proto-karyotype.</title>
        <authorList>
            <person name="Jaillon O."/>
            <person name="Aury J.-M."/>
            <person name="Brunet F."/>
            <person name="Petit J.-L."/>
            <person name="Stange-Thomann N."/>
            <person name="Mauceli E."/>
            <person name="Bouneau L."/>
            <person name="Fischer C."/>
            <person name="Ozouf-Costaz C."/>
            <person name="Bernot A."/>
            <person name="Nicaud S."/>
            <person name="Jaffe D."/>
            <person name="Fisher S."/>
            <person name="Lutfalla G."/>
            <person name="Dossat C."/>
            <person name="Segurens B."/>
            <person name="Dasilva C."/>
            <person name="Salanoubat M."/>
            <person name="Levy M."/>
            <person name="Boudet N."/>
            <person name="Castellano S."/>
            <person name="Anthouard V."/>
            <person name="Jubin C."/>
            <person name="Castelli V."/>
            <person name="Katinka M."/>
            <person name="Vacherie B."/>
            <person name="Biemont C."/>
            <person name="Skalli Z."/>
            <person name="Cattolico L."/>
            <person name="Poulain J."/>
            <person name="De Berardinis V."/>
            <person name="Cruaud C."/>
            <person name="Duprat S."/>
            <person name="Brottier P."/>
            <person name="Coutanceau J.-P."/>
            <person name="Gouzy J."/>
            <person name="Parra G."/>
            <person name="Lardier G."/>
            <person name="Chapple C."/>
            <person name="McKernan K.J."/>
            <person name="McEwan P."/>
            <person name="Bosak S."/>
            <person name="Kellis M."/>
            <person name="Volff J.-N."/>
            <person name="Guigo R."/>
            <person name="Zody M.C."/>
            <person name="Mesirov J."/>
            <person name="Lindblad-Toh K."/>
            <person name="Birren B."/>
            <person name="Nusbaum C."/>
            <person name="Kahn D."/>
            <person name="Robinson-Rechavi M."/>
            <person name="Laudet V."/>
            <person name="Schachter V."/>
            <person name="Quetier F."/>
            <person name="Saurin W."/>
            <person name="Scarpelli C."/>
            <person name="Wincker P."/>
            <person name="Lander E.S."/>
            <person name="Weissenbach J."/>
            <person name="Roest Crollius H."/>
        </authorList>
    </citation>
    <scope>NUCLEOTIDE SEQUENCE [LARGE SCALE GENOMIC DNA]</scope>
</reference>
<evidence type="ECO:0000256" key="2">
    <source>
        <dbReference type="ARBA" id="ARBA00006557"/>
    </source>
</evidence>
<evidence type="ECO:0000256" key="3">
    <source>
        <dbReference type="ARBA" id="ARBA00023034"/>
    </source>
</evidence>
<keyword evidence="5" id="KW-0325">Glycoprotein</keyword>
<evidence type="ECO:0000313" key="9">
    <source>
        <dbReference type="EMBL" id="CAG12541.1"/>
    </source>
</evidence>
<dbReference type="PANTHER" id="PTHR12450">
    <property type="entry name" value="DENTIN MATRIX PROTEIN 4 PROTEIN FAM20"/>
    <property type="match status" value="1"/>
</dbReference>
<dbReference type="InterPro" id="IPR024869">
    <property type="entry name" value="FAM20"/>
</dbReference>
<evidence type="ECO:0000256" key="6">
    <source>
        <dbReference type="PIRSR" id="PIRSR624869-2"/>
    </source>
</evidence>
<feature type="binding site" evidence="7">
    <location>
        <position position="19"/>
    </location>
    <ligand>
        <name>Mn(2+)</name>
        <dbReference type="ChEBI" id="CHEBI:29035"/>
    </ligand>
</feature>
<gene>
    <name evidence="9" type="ORF">GSTENG00034846001</name>
</gene>
<keyword evidence="7" id="KW-0479">Metal-binding</keyword>
<evidence type="ECO:0000256" key="5">
    <source>
        <dbReference type="ARBA" id="ARBA00023180"/>
    </source>
</evidence>
<evidence type="ECO:0000256" key="7">
    <source>
        <dbReference type="PIRSR" id="PIRSR624869-3"/>
    </source>
</evidence>
<dbReference type="KEGG" id="tng:GSTEN00034846G001"/>
<accession>Q4RGE1</accession>
<keyword evidence="6" id="KW-0067">ATP-binding</keyword>